<protein>
    <submittedName>
        <fullName evidence="1">Uncharacterized protein</fullName>
    </submittedName>
</protein>
<keyword evidence="2" id="KW-1185">Reference proteome</keyword>
<evidence type="ECO:0000313" key="1">
    <source>
        <dbReference type="EMBL" id="KAF2018190.1"/>
    </source>
</evidence>
<name>A0A6A5Y026_9PLEO</name>
<accession>A0A6A5Y026</accession>
<dbReference type="EMBL" id="ML978068">
    <property type="protein sequence ID" value="KAF2018190.1"/>
    <property type="molecule type" value="Genomic_DNA"/>
</dbReference>
<dbReference type="RefSeq" id="XP_033386529.1">
    <property type="nucleotide sequence ID" value="XM_033527667.1"/>
</dbReference>
<sequence>MRDIFVATTSGGSCRADNTRNLARRLNAQLPLTTHVEFSNESSRILRSVLVRYLRYGNCNPQISLTANSSALADNAISAI</sequence>
<dbReference type="Proteomes" id="UP000799778">
    <property type="component" value="Unassembled WGS sequence"/>
</dbReference>
<dbReference type="AlphaFoldDB" id="A0A6A5Y026"/>
<organism evidence="1 2">
    <name type="scientific">Aaosphaeria arxii CBS 175.79</name>
    <dbReference type="NCBI Taxonomy" id="1450172"/>
    <lineage>
        <taxon>Eukaryota</taxon>
        <taxon>Fungi</taxon>
        <taxon>Dikarya</taxon>
        <taxon>Ascomycota</taxon>
        <taxon>Pezizomycotina</taxon>
        <taxon>Dothideomycetes</taxon>
        <taxon>Pleosporomycetidae</taxon>
        <taxon>Pleosporales</taxon>
        <taxon>Pleosporales incertae sedis</taxon>
        <taxon>Aaosphaeria</taxon>
    </lineage>
</organism>
<gene>
    <name evidence="1" type="ORF">BU24DRAFT_421200</name>
</gene>
<dbReference type="GeneID" id="54285064"/>
<reference evidence="1" key="1">
    <citation type="journal article" date="2020" name="Stud. Mycol.">
        <title>101 Dothideomycetes genomes: a test case for predicting lifestyles and emergence of pathogens.</title>
        <authorList>
            <person name="Haridas S."/>
            <person name="Albert R."/>
            <person name="Binder M."/>
            <person name="Bloem J."/>
            <person name="Labutti K."/>
            <person name="Salamov A."/>
            <person name="Andreopoulos B."/>
            <person name="Baker S."/>
            <person name="Barry K."/>
            <person name="Bills G."/>
            <person name="Bluhm B."/>
            <person name="Cannon C."/>
            <person name="Castanera R."/>
            <person name="Culley D."/>
            <person name="Daum C."/>
            <person name="Ezra D."/>
            <person name="Gonzalez J."/>
            <person name="Henrissat B."/>
            <person name="Kuo A."/>
            <person name="Liang C."/>
            <person name="Lipzen A."/>
            <person name="Lutzoni F."/>
            <person name="Magnuson J."/>
            <person name="Mondo S."/>
            <person name="Nolan M."/>
            <person name="Ohm R."/>
            <person name="Pangilinan J."/>
            <person name="Park H.-J."/>
            <person name="Ramirez L."/>
            <person name="Alfaro M."/>
            <person name="Sun H."/>
            <person name="Tritt A."/>
            <person name="Yoshinaga Y."/>
            <person name="Zwiers L.-H."/>
            <person name="Turgeon B."/>
            <person name="Goodwin S."/>
            <person name="Spatafora J."/>
            <person name="Crous P."/>
            <person name="Grigoriev I."/>
        </authorList>
    </citation>
    <scope>NUCLEOTIDE SEQUENCE</scope>
    <source>
        <strain evidence="1">CBS 175.79</strain>
    </source>
</reference>
<proteinExistence type="predicted"/>
<evidence type="ECO:0000313" key="2">
    <source>
        <dbReference type="Proteomes" id="UP000799778"/>
    </source>
</evidence>